<dbReference type="Proteomes" id="UP000593567">
    <property type="component" value="Unassembled WGS sequence"/>
</dbReference>
<accession>A0A7J7JLW8</accession>
<evidence type="ECO:0000313" key="3">
    <source>
        <dbReference type="Proteomes" id="UP000593567"/>
    </source>
</evidence>
<evidence type="ECO:0000256" key="1">
    <source>
        <dbReference type="SAM" id="MobiDB-lite"/>
    </source>
</evidence>
<dbReference type="EMBL" id="VXIV02002241">
    <property type="protein sequence ID" value="KAF6026614.1"/>
    <property type="molecule type" value="Genomic_DNA"/>
</dbReference>
<dbReference type="AlphaFoldDB" id="A0A7J7JLW8"/>
<evidence type="ECO:0000313" key="2">
    <source>
        <dbReference type="EMBL" id="KAF6026614.1"/>
    </source>
</evidence>
<comment type="caution">
    <text evidence="2">The sequence shown here is derived from an EMBL/GenBank/DDBJ whole genome shotgun (WGS) entry which is preliminary data.</text>
</comment>
<reference evidence="2" key="1">
    <citation type="submission" date="2020-06" db="EMBL/GenBank/DDBJ databases">
        <title>Draft genome of Bugula neritina, a colonial animal packing powerful symbionts and potential medicines.</title>
        <authorList>
            <person name="Rayko M."/>
        </authorList>
    </citation>
    <scope>NUCLEOTIDE SEQUENCE [LARGE SCALE GENOMIC DNA]</scope>
    <source>
        <strain evidence="2">Kwan_BN1</strain>
    </source>
</reference>
<proteinExistence type="predicted"/>
<feature type="compositionally biased region" description="Low complexity" evidence="1">
    <location>
        <begin position="1"/>
        <end position="24"/>
    </location>
</feature>
<protein>
    <submittedName>
        <fullName evidence="2">Uncharacterized protein</fullName>
    </submittedName>
</protein>
<keyword evidence="3" id="KW-1185">Reference proteome</keyword>
<feature type="compositionally biased region" description="Polar residues" evidence="1">
    <location>
        <begin position="25"/>
        <end position="46"/>
    </location>
</feature>
<gene>
    <name evidence="2" type="ORF">EB796_015090</name>
</gene>
<organism evidence="2 3">
    <name type="scientific">Bugula neritina</name>
    <name type="common">Brown bryozoan</name>
    <name type="synonym">Sertularia neritina</name>
    <dbReference type="NCBI Taxonomy" id="10212"/>
    <lineage>
        <taxon>Eukaryota</taxon>
        <taxon>Metazoa</taxon>
        <taxon>Spiralia</taxon>
        <taxon>Lophotrochozoa</taxon>
        <taxon>Bryozoa</taxon>
        <taxon>Gymnolaemata</taxon>
        <taxon>Cheilostomatida</taxon>
        <taxon>Flustrina</taxon>
        <taxon>Buguloidea</taxon>
        <taxon>Bugulidae</taxon>
        <taxon>Bugula</taxon>
    </lineage>
</organism>
<name>A0A7J7JLW8_BUGNE</name>
<feature type="region of interest" description="Disordered" evidence="1">
    <location>
        <begin position="1"/>
        <end position="46"/>
    </location>
</feature>
<sequence>MTQQQQQQAMTQQQQALTQQQQALPGSQHTQSQLIGNNTPSPQQMQHNSIMAAQQSGYMRVQPGRYPTPVNADHQPPPYERSMMVAAADPMRQQIRRSSELPVEHARHSGSQGFTPQLSLWPSLCLRVVFNTLPPTLLITTDSKVHPMATLLIESQYYFSLFTLPAAQYTV</sequence>